<dbReference type="EMBL" id="JABVXQ010000008">
    <property type="protein sequence ID" value="KAF6094832.1"/>
    <property type="molecule type" value="Genomic_DNA"/>
</dbReference>
<gene>
    <name evidence="1" type="ORF">HJG60_011921</name>
</gene>
<organism evidence="1 2">
    <name type="scientific">Phyllostomus discolor</name>
    <name type="common">pale spear-nosed bat</name>
    <dbReference type="NCBI Taxonomy" id="89673"/>
    <lineage>
        <taxon>Eukaryota</taxon>
        <taxon>Metazoa</taxon>
        <taxon>Chordata</taxon>
        <taxon>Craniata</taxon>
        <taxon>Vertebrata</taxon>
        <taxon>Euteleostomi</taxon>
        <taxon>Mammalia</taxon>
        <taxon>Eutheria</taxon>
        <taxon>Laurasiatheria</taxon>
        <taxon>Chiroptera</taxon>
        <taxon>Yangochiroptera</taxon>
        <taxon>Phyllostomidae</taxon>
        <taxon>Phyllostominae</taxon>
        <taxon>Phyllostomus</taxon>
    </lineage>
</organism>
<evidence type="ECO:0000313" key="1">
    <source>
        <dbReference type="EMBL" id="KAF6094832.1"/>
    </source>
</evidence>
<evidence type="ECO:0000313" key="2">
    <source>
        <dbReference type="Proteomes" id="UP000664940"/>
    </source>
</evidence>
<proteinExistence type="predicted"/>
<accession>A0A833ZLS6</accession>
<name>A0A833ZLS6_9CHIR</name>
<comment type="caution">
    <text evidence="1">The sequence shown here is derived from an EMBL/GenBank/DDBJ whole genome shotgun (WGS) entry which is preliminary data.</text>
</comment>
<sequence length="121" mass="13506">MFCICLLSFIFTATTLFQATIIFLSSVHVASTQIPSDLFSILQDQVRSHHVISLFKMLQWLPMAFITLLKEAPLSLAFCCLHRSLAILALEHHMPYAKSFLPGASSLGFAYHILPILPIST</sequence>
<reference evidence="1 2" key="1">
    <citation type="journal article" date="2020" name="Nature">
        <title>Six reference-quality genomes reveal evolution of bat adaptations.</title>
        <authorList>
            <person name="Jebb D."/>
            <person name="Huang Z."/>
            <person name="Pippel M."/>
            <person name="Hughes G.M."/>
            <person name="Lavrichenko K."/>
            <person name="Devanna P."/>
            <person name="Winkler S."/>
            <person name="Jermiin L.S."/>
            <person name="Skirmuntt E.C."/>
            <person name="Katzourakis A."/>
            <person name="Burkitt-Gray L."/>
            <person name="Ray D.A."/>
            <person name="Sullivan K.A.M."/>
            <person name="Roscito J.G."/>
            <person name="Kirilenko B.M."/>
            <person name="Davalos L.M."/>
            <person name="Corthals A.P."/>
            <person name="Power M.L."/>
            <person name="Jones G."/>
            <person name="Ransome R.D."/>
            <person name="Dechmann D.K.N."/>
            <person name="Locatelli A.G."/>
            <person name="Puechmaille S.J."/>
            <person name="Fedrigo O."/>
            <person name="Jarvis E.D."/>
            <person name="Hiller M."/>
            <person name="Vernes S.C."/>
            <person name="Myers E.W."/>
            <person name="Teeling E.C."/>
        </authorList>
    </citation>
    <scope>NUCLEOTIDE SEQUENCE [LARGE SCALE GENOMIC DNA]</scope>
    <source>
        <strain evidence="1">Bat1K_MPI-CBG_1</strain>
    </source>
</reference>
<protein>
    <submittedName>
        <fullName evidence="1">Uncharacterized protein</fullName>
    </submittedName>
</protein>
<dbReference type="AlphaFoldDB" id="A0A833ZLS6"/>
<dbReference type="Proteomes" id="UP000664940">
    <property type="component" value="Unassembled WGS sequence"/>
</dbReference>